<evidence type="ECO:0000313" key="1">
    <source>
        <dbReference type="EMBL" id="ADV15286.1"/>
    </source>
</evidence>
<dbReference type="Proteomes" id="UP000007471">
    <property type="component" value="Plasmid pMESCI01"/>
</dbReference>
<dbReference type="AlphaFoldDB" id="E8TPQ1"/>
<dbReference type="EMBL" id="CP002448">
    <property type="protein sequence ID" value="ADV15286.1"/>
    <property type="molecule type" value="Genomic_DNA"/>
</dbReference>
<reference evidence="2" key="1">
    <citation type="submission" date="2011-01" db="EMBL/GenBank/DDBJ databases">
        <title>Complete sequence of plasmid of Mesorhizobium ciceri bv. biserrulae WSM1271.</title>
        <authorList>
            <person name="Lucas S."/>
            <person name="Copeland A."/>
            <person name="Lapidus A."/>
            <person name="Cheng J.-F."/>
            <person name="Goodwin L."/>
            <person name="Pitluck S."/>
            <person name="Teshima H."/>
            <person name="Detter J.C."/>
            <person name="Han C."/>
            <person name="Tapia R."/>
            <person name="Land M."/>
            <person name="Hauser L."/>
            <person name="Kyrpides N."/>
            <person name="Ivanova N."/>
            <person name="Nandasena K."/>
            <person name="Reeve W.G."/>
            <person name="Howieson J.G."/>
            <person name="O'Hara G."/>
            <person name="Tiwari R.P."/>
            <person name="Woyke T."/>
        </authorList>
    </citation>
    <scope>NUCLEOTIDE SEQUENCE [LARGE SCALE GENOMIC DNA]</scope>
    <source>
        <strain evidence="2">HAMBI 2942 / LMG 23838 / WSM1271</strain>
        <plasmid evidence="2">Plasmid pMESCI01</plasmid>
    </source>
</reference>
<accession>E8TPQ1</accession>
<sequence length="71" mass="7411">MSAWVTLNAYALVREHFALVNAAVPASCSGISAQPSQRSNTAGRLTIAGRRHRLAMTCARGRSSAGSAPDI</sequence>
<dbReference type="HOGENOM" id="CLU_2735327_0_0_5"/>
<evidence type="ECO:0000313" key="2">
    <source>
        <dbReference type="Proteomes" id="UP000007471"/>
    </source>
</evidence>
<geneLocation type="plasmid" evidence="1 2">
    <name>pMESCI01</name>
</geneLocation>
<dbReference type="KEGG" id="mci:Mesci_6297"/>
<organism evidence="1 2">
    <name type="scientific">Mesorhizobium ciceri biovar biserrulae (strain HAMBI 2942 / LMG 23838 / WSM1271)</name>
    <dbReference type="NCBI Taxonomy" id="765698"/>
    <lineage>
        <taxon>Bacteria</taxon>
        <taxon>Pseudomonadati</taxon>
        <taxon>Pseudomonadota</taxon>
        <taxon>Alphaproteobacteria</taxon>
        <taxon>Hyphomicrobiales</taxon>
        <taxon>Phyllobacteriaceae</taxon>
        <taxon>Mesorhizobium</taxon>
    </lineage>
</organism>
<keyword evidence="1" id="KW-0614">Plasmid</keyword>
<name>E8TPQ1_MESCW</name>
<dbReference type="OrthoDB" id="7374210at2"/>
<proteinExistence type="predicted"/>
<gene>
    <name evidence="1" type="ordered locus">Mesci_6297</name>
</gene>
<protein>
    <submittedName>
        <fullName evidence="1">Uncharacterized protein</fullName>
    </submittedName>
</protein>